<sequence>MIMSFIFRVVRIFYIFIVLFPLAGNAVEDQVIDNGRIHIKSIIDYSELLRIIEEEEKKDVNQTFFVITDWDETVVGISNFDFIHRQHNTSSVIGTLKKKSIPVCVATARWLHQSIDLNDYKKYATSMEQGTGIYVSDQKCFDKKTIDFRKLLPSKRGVFMNGICFTGSSKGQVTNALLDHPDLPKASHYLFVDDDEKYISQMIEVFKNRKEKATILHYPNELEIQKHTPLLKQISLENSDEVLLSHLHFLLRHNYEYKVLELLQNTRILEGIRKGEAFPFLIDLNYSKNESLAEKVLGILKFDLKKIHIIKEVFLESFDQEETSPFEKWFLKKMDNIFLQTELIEFKK</sequence>
<keyword evidence="1" id="KW-0732">Signal</keyword>
<protein>
    <submittedName>
        <fullName evidence="2">DUF2608 domain-containing protein</fullName>
    </submittedName>
</protein>
<dbReference type="InterPro" id="IPR022565">
    <property type="entry name" value="DUF2608"/>
</dbReference>
<dbReference type="InterPro" id="IPR023214">
    <property type="entry name" value="HAD_sf"/>
</dbReference>
<proteinExistence type="predicted"/>
<dbReference type="EMBL" id="CP133270">
    <property type="protein sequence ID" value="WVX66547.1"/>
    <property type="molecule type" value="Genomic_DNA"/>
</dbReference>
<accession>A0ABZ2C2T0</accession>
<keyword evidence="3" id="KW-1185">Reference proteome</keyword>
<dbReference type="Pfam" id="PF11019">
    <property type="entry name" value="DUF2608"/>
    <property type="match status" value="1"/>
</dbReference>
<evidence type="ECO:0000256" key="1">
    <source>
        <dbReference type="ARBA" id="ARBA00022729"/>
    </source>
</evidence>
<dbReference type="Gene3D" id="3.40.50.1000">
    <property type="entry name" value="HAD superfamily/HAD-like"/>
    <property type="match status" value="1"/>
</dbReference>
<evidence type="ECO:0000313" key="3">
    <source>
        <dbReference type="Proteomes" id="UP001330434"/>
    </source>
</evidence>
<gene>
    <name evidence="2" type="ORF">Bealeia1_00726</name>
</gene>
<dbReference type="Proteomes" id="UP001330434">
    <property type="component" value="Chromosome"/>
</dbReference>
<name>A0ABZ2C2T0_9PROT</name>
<reference evidence="2 3" key="1">
    <citation type="journal article" date="2024" name="Environ. Microbiol.">
        <title>Novel evolutionary insights on the interactions of the Holosporales (Alphaproteobacteria) with eukaryotic hosts from comparative genomics.</title>
        <authorList>
            <person name="Giovannini M."/>
            <person name="Petroni G."/>
            <person name="Castelli M."/>
        </authorList>
    </citation>
    <scope>NUCLEOTIDE SEQUENCE [LARGE SCALE GENOMIC DNA]</scope>
    <source>
        <strain evidence="2 3">US_Bl 15I1</strain>
    </source>
</reference>
<evidence type="ECO:0000313" key="2">
    <source>
        <dbReference type="EMBL" id="WVX66547.1"/>
    </source>
</evidence>
<organism evidence="2 3">
    <name type="scientific">Candidatus Bealeia paramacronuclearis</name>
    <dbReference type="NCBI Taxonomy" id="1921001"/>
    <lineage>
        <taxon>Bacteria</taxon>
        <taxon>Pseudomonadati</taxon>
        <taxon>Pseudomonadota</taxon>
        <taxon>Alphaproteobacteria</taxon>
        <taxon>Holosporales</taxon>
        <taxon>Holosporaceae</taxon>
        <taxon>Candidatus Bealeia</taxon>
    </lineage>
</organism>